<dbReference type="InterPro" id="IPR052159">
    <property type="entry name" value="Competence_DNA_uptake"/>
</dbReference>
<dbReference type="RefSeq" id="WP_262399293.1">
    <property type="nucleotide sequence ID" value="NZ_JACRTB010000006.1"/>
</dbReference>
<accession>A0ABR7NH00</accession>
<dbReference type="InterPro" id="IPR035681">
    <property type="entry name" value="ComA-like_MBL"/>
</dbReference>
<dbReference type="PANTHER" id="PTHR30619">
    <property type="entry name" value="DNA INTERNALIZATION/COMPETENCE PROTEIN COMEC/REC2"/>
    <property type="match status" value="1"/>
</dbReference>
<dbReference type="Pfam" id="PF00753">
    <property type="entry name" value="Lactamase_B"/>
    <property type="match status" value="1"/>
</dbReference>
<dbReference type="PANTHER" id="PTHR30619:SF1">
    <property type="entry name" value="RECOMBINATION PROTEIN 2"/>
    <property type="match status" value="1"/>
</dbReference>
<reference evidence="2 3" key="1">
    <citation type="submission" date="2020-08" db="EMBL/GenBank/DDBJ databases">
        <title>Genome public.</title>
        <authorList>
            <person name="Liu C."/>
            <person name="Sun Q."/>
        </authorList>
    </citation>
    <scope>NUCLEOTIDE SEQUENCE [LARGE SCALE GENOMIC DNA]</scope>
    <source>
        <strain evidence="2 3">BX1</strain>
    </source>
</reference>
<dbReference type="SUPFAM" id="SSF56281">
    <property type="entry name" value="Metallo-hydrolase/oxidoreductase"/>
    <property type="match status" value="1"/>
</dbReference>
<dbReference type="InterPro" id="IPR001279">
    <property type="entry name" value="Metallo-B-lactamas"/>
</dbReference>
<sequence length="315" mass="33246">MARRTHRAARKRLLKKFLAPLLTLLAAALTGYSVWDYTGGASLPAAAMPEGALVSVQVIDVGQGSSLLLHTAEHSVLIDAGEREAREAVAAQLDAWGITSLDLMVLTHPHTDHYGGAVGLLGEYGVDALWMPAVSEVLLPTNRSYGQLLDAIEQNGCAVELLTEPRTLSLGEGITLSLLDGFVPEPDNLNDTSLCLRIDAGEASFLITGDGETPVEDRLREGGEPIDADILVAGHHGSSTSSRQKFLNAVSPKATAISCGAGNDYGHPHEKTLERLAPFGPVYRTDLSGTITFTTDGKTISVTAGQINDTIDAKG</sequence>
<dbReference type="EMBL" id="JACRTB010000006">
    <property type="protein sequence ID" value="MBC8575672.1"/>
    <property type="molecule type" value="Genomic_DNA"/>
</dbReference>
<proteinExistence type="predicted"/>
<evidence type="ECO:0000313" key="3">
    <source>
        <dbReference type="Proteomes" id="UP000658131"/>
    </source>
</evidence>
<evidence type="ECO:0000259" key="1">
    <source>
        <dbReference type="SMART" id="SM00849"/>
    </source>
</evidence>
<name>A0ABR7NH00_9FIRM</name>
<dbReference type="Proteomes" id="UP000658131">
    <property type="component" value="Unassembled WGS sequence"/>
</dbReference>
<dbReference type="SMART" id="SM00849">
    <property type="entry name" value="Lactamase_B"/>
    <property type="match status" value="1"/>
</dbReference>
<evidence type="ECO:0000313" key="2">
    <source>
        <dbReference type="EMBL" id="MBC8575672.1"/>
    </source>
</evidence>
<dbReference type="CDD" id="cd07731">
    <property type="entry name" value="ComA-like_MBL-fold"/>
    <property type="match status" value="1"/>
</dbReference>
<protein>
    <submittedName>
        <fullName evidence="2">MBL fold metallo-hydrolase</fullName>
    </submittedName>
</protein>
<keyword evidence="3" id="KW-1185">Reference proteome</keyword>
<organism evidence="2 3">
    <name type="scientific">Yanshouia hominis</name>
    <dbReference type="NCBI Taxonomy" id="2763673"/>
    <lineage>
        <taxon>Bacteria</taxon>
        <taxon>Bacillati</taxon>
        <taxon>Bacillota</taxon>
        <taxon>Clostridia</taxon>
        <taxon>Eubacteriales</taxon>
        <taxon>Oscillospiraceae</taxon>
        <taxon>Yanshouia</taxon>
    </lineage>
</organism>
<comment type="caution">
    <text evidence="2">The sequence shown here is derived from an EMBL/GenBank/DDBJ whole genome shotgun (WGS) entry which is preliminary data.</text>
</comment>
<dbReference type="InterPro" id="IPR036866">
    <property type="entry name" value="RibonucZ/Hydroxyglut_hydro"/>
</dbReference>
<dbReference type="Gene3D" id="3.60.15.10">
    <property type="entry name" value="Ribonuclease Z/Hydroxyacylglutathione hydrolase-like"/>
    <property type="match status" value="1"/>
</dbReference>
<feature type="domain" description="Metallo-beta-lactamase" evidence="1">
    <location>
        <begin position="63"/>
        <end position="261"/>
    </location>
</feature>
<gene>
    <name evidence="2" type="ORF">H8717_04495</name>
</gene>